<dbReference type="GO" id="GO:0005634">
    <property type="term" value="C:nucleus"/>
    <property type="evidence" value="ECO:0007669"/>
    <property type="project" value="TreeGrafter"/>
</dbReference>
<proteinExistence type="predicted"/>
<evidence type="ECO:0000313" key="3">
    <source>
        <dbReference type="Proteomes" id="UP000324800"/>
    </source>
</evidence>
<feature type="compositionally biased region" description="Basic and acidic residues" evidence="1">
    <location>
        <begin position="944"/>
        <end position="1015"/>
    </location>
</feature>
<evidence type="ECO:0000256" key="1">
    <source>
        <dbReference type="SAM" id="MobiDB-lite"/>
    </source>
</evidence>
<organism evidence="2 3">
    <name type="scientific">Streblomastix strix</name>
    <dbReference type="NCBI Taxonomy" id="222440"/>
    <lineage>
        <taxon>Eukaryota</taxon>
        <taxon>Metamonada</taxon>
        <taxon>Preaxostyla</taxon>
        <taxon>Oxymonadida</taxon>
        <taxon>Streblomastigidae</taxon>
        <taxon>Streblomastix</taxon>
    </lineage>
</organism>
<feature type="region of interest" description="Disordered" evidence="1">
    <location>
        <begin position="841"/>
        <end position="871"/>
    </location>
</feature>
<feature type="compositionally biased region" description="Basic and acidic residues" evidence="1">
    <location>
        <begin position="670"/>
        <end position="726"/>
    </location>
</feature>
<name>A0A5J4WTQ7_9EUKA</name>
<sequence>MQTVTFEQFVCVLCGDSRVIPEVERAVQSGIKKRYKILRLPEVLQDFTQFGTAESEKLKSMLEKKEQIPRSLLASAFATKIIEEKAFGILQKLQGDGDRLSELAGQAGLTLESIKDKKGDKKGIKSKKDEVVKQEKMKTVSTKGKGGKEITIQQGILDSDIIEQQYTTDPDDSPDFPNYPEQFLIISQFPEDLGLLICLQRELCKIGRRINALVNIRAVPLVPYSFIEQYALSSSAKLFPILPQIQVLDQVTHSKDAKSGKNKQIQSASSDKKGQKSVQSKKGDKEEVIEEEMNNSTQLMLTQQSQGLLQQKAIDIKSIGYGALDELMRIPEQLCLFDQVTLTRAQLIDGPSSVLKDVFLLEVLSGQPFIPSLHVVALEDRDKLKSNEQQQQLLQMQQSDTKQGLISVQNQVVSSLDTKGGNQQTSDKVGKQSNQQQSNQQQQQSSSSKEGQQSNISQLTGLPLNDALSVLSNIAPHMKAHIKDREIDKQQSVSQVDQLKQCFEGSTQKELMCYPPPSIYHSSIPNEQPFSTLNPNFPSDSSQNSFSYTSISSNVTIAGSSEIMKQRKFFQPSLPIPHHNILNPPSLLYVPKDGVTLLREIHLGLAQKAHRITLYKIWVLHIPKTIMNRYIPYELYISSNYNWVRLPYNDSRVVQRVDTYLNQQQKKIKKDKEEVERKEKEAYLQREKESQEQEAIKQAQDDKKKGIKKQDKQIVEPKSAKIKDKQQSPGKKGNKNDPHSQLDQSKGIGKHSSNDQQRLKRESEQNNEMDEMKNEQSFDDNKDDEQEQEYEQELNDQFEDNVNVSEESKLDGRFALDMRRYKRTIDKLILVTGIEIIEKHYKNQHSSSSSSSSSLSSSPSSTTSSSTINSLSSISNIQSEKRKQAVIPIIPKAPALGYKHWFNIKEDNIQYLQELEEKKEKDKIKQKLFEEKQKEWETIQQQQQEKERIEKEKQLEKDKEEQLKKDKQQEKDKDKLKDKDKQQDKQQEKDKDKLKDKDKQQDKQQEKDDNKNSKC</sequence>
<feature type="region of interest" description="Disordered" evidence="1">
    <location>
        <begin position="256"/>
        <end position="289"/>
    </location>
</feature>
<feature type="region of interest" description="Disordered" evidence="1">
    <location>
        <begin position="417"/>
        <end position="455"/>
    </location>
</feature>
<dbReference type="PANTHER" id="PTHR36562">
    <property type="entry name" value="SERINE/ARGININE REPETITIVE MATRIX 2"/>
    <property type="match status" value="1"/>
</dbReference>
<gene>
    <name evidence="2" type="ORF">EZS28_006185</name>
</gene>
<dbReference type="AlphaFoldDB" id="A0A5J4WTQ7"/>
<dbReference type="Proteomes" id="UP000324800">
    <property type="component" value="Unassembled WGS sequence"/>
</dbReference>
<feature type="compositionally biased region" description="Low complexity" evidence="1">
    <location>
        <begin position="846"/>
        <end position="871"/>
    </location>
</feature>
<reference evidence="2 3" key="1">
    <citation type="submission" date="2019-03" db="EMBL/GenBank/DDBJ databases">
        <title>Single cell metagenomics reveals metabolic interactions within the superorganism composed of flagellate Streblomastix strix and complex community of Bacteroidetes bacteria on its surface.</title>
        <authorList>
            <person name="Treitli S.C."/>
            <person name="Kolisko M."/>
            <person name="Husnik F."/>
            <person name="Keeling P."/>
            <person name="Hampl V."/>
        </authorList>
    </citation>
    <scope>NUCLEOTIDE SEQUENCE [LARGE SCALE GENOMIC DNA]</scope>
    <source>
        <strain evidence="2">ST1C</strain>
    </source>
</reference>
<feature type="compositionally biased region" description="Basic and acidic residues" evidence="1">
    <location>
        <begin position="757"/>
        <end position="780"/>
    </location>
</feature>
<protein>
    <submittedName>
        <fullName evidence="2">Uncharacterized protein</fullName>
    </submittedName>
</protein>
<dbReference type="PANTHER" id="PTHR36562:SF5">
    <property type="entry name" value="SERINE_ARGININE REPETITIVE MATRIX 2"/>
    <property type="match status" value="1"/>
</dbReference>
<dbReference type="EMBL" id="SNRW01000990">
    <property type="protein sequence ID" value="KAA6398291.1"/>
    <property type="molecule type" value="Genomic_DNA"/>
</dbReference>
<feature type="region of interest" description="Disordered" evidence="1">
    <location>
        <begin position="934"/>
        <end position="1015"/>
    </location>
</feature>
<dbReference type="InterPro" id="IPR051372">
    <property type="entry name" value="CWC21"/>
</dbReference>
<accession>A0A5J4WTQ7</accession>
<feature type="compositionally biased region" description="Low complexity" evidence="1">
    <location>
        <begin position="432"/>
        <end position="455"/>
    </location>
</feature>
<feature type="compositionally biased region" description="Acidic residues" evidence="1">
    <location>
        <begin position="781"/>
        <end position="799"/>
    </location>
</feature>
<feature type="region of interest" description="Disordered" evidence="1">
    <location>
        <begin position="670"/>
        <end position="813"/>
    </location>
</feature>
<evidence type="ECO:0000313" key="2">
    <source>
        <dbReference type="EMBL" id="KAA6398291.1"/>
    </source>
</evidence>
<comment type="caution">
    <text evidence="2">The sequence shown here is derived from an EMBL/GenBank/DDBJ whole genome shotgun (WGS) entry which is preliminary data.</text>
</comment>
<feature type="compositionally biased region" description="Polar residues" evidence="1">
    <location>
        <begin position="417"/>
        <end position="427"/>
    </location>
</feature>